<keyword evidence="4 6" id="KW-0472">Membrane</keyword>
<name>A0A4R5B186_9ACTN</name>
<feature type="transmembrane region" description="Helical" evidence="6">
    <location>
        <begin position="43"/>
        <end position="62"/>
    </location>
</feature>
<feature type="region of interest" description="Disordered" evidence="5">
    <location>
        <begin position="1"/>
        <end position="30"/>
    </location>
</feature>
<keyword evidence="8" id="KW-1185">Reference proteome</keyword>
<accession>A0A4R5B186</accession>
<evidence type="ECO:0000256" key="2">
    <source>
        <dbReference type="ARBA" id="ARBA00022692"/>
    </source>
</evidence>
<evidence type="ECO:0000256" key="4">
    <source>
        <dbReference type="ARBA" id="ARBA00023136"/>
    </source>
</evidence>
<dbReference type="Pfam" id="PF13564">
    <property type="entry name" value="DoxX_2"/>
    <property type="match status" value="1"/>
</dbReference>
<evidence type="ECO:0000256" key="3">
    <source>
        <dbReference type="ARBA" id="ARBA00022989"/>
    </source>
</evidence>
<keyword evidence="2 6" id="KW-0812">Transmembrane</keyword>
<evidence type="ECO:0000313" key="8">
    <source>
        <dbReference type="Proteomes" id="UP000295578"/>
    </source>
</evidence>
<dbReference type="RefSeq" id="WP_132200184.1">
    <property type="nucleotide sequence ID" value="NZ_SMKY01000139.1"/>
</dbReference>
<feature type="transmembrane region" description="Helical" evidence="6">
    <location>
        <begin position="129"/>
        <end position="145"/>
    </location>
</feature>
<dbReference type="InterPro" id="IPR032808">
    <property type="entry name" value="DoxX"/>
</dbReference>
<feature type="compositionally biased region" description="Low complexity" evidence="5">
    <location>
        <begin position="7"/>
        <end position="28"/>
    </location>
</feature>
<gene>
    <name evidence="7" type="ORF">E1293_26435</name>
</gene>
<reference evidence="7 8" key="1">
    <citation type="submission" date="2019-03" db="EMBL/GenBank/DDBJ databases">
        <title>Draft genome sequences of novel Actinobacteria.</title>
        <authorList>
            <person name="Sahin N."/>
            <person name="Ay H."/>
            <person name="Saygin H."/>
        </authorList>
    </citation>
    <scope>NUCLEOTIDE SEQUENCE [LARGE SCALE GENOMIC DNA]</scope>
    <source>
        <strain evidence="7 8">DSM 45941</strain>
    </source>
</reference>
<evidence type="ECO:0000256" key="6">
    <source>
        <dbReference type="SAM" id="Phobius"/>
    </source>
</evidence>
<evidence type="ECO:0000313" key="7">
    <source>
        <dbReference type="EMBL" id="TDD76742.1"/>
    </source>
</evidence>
<proteinExistence type="predicted"/>
<feature type="transmembrane region" description="Helical" evidence="6">
    <location>
        <begin position="105"/>
        <end position="123"/>
    </location>
</feature>
<dbReference type="GO" id="GO:0016020">
    <property type="term" value="C:membrane"/>
    <property type="evidence" value="ECO:0007669"/>
    <property type="project" value="UniProtKB-SubCell"/>
</dbReference>
<comment type="caution">
    <text evidence="7">The sequence shown here is derived from an EMBL/GenBank/DDBJ whole genome shotgun (WGS) entry which is preliminary data.</text>
</comment>
<evidence type="ECO:0000256" key="1">
    <source>
        <dbReference type="ARBA" id="ARBA00004141"/>
    </source>
</evidence>
<protein>
    <submittedName>
        <fullName evidence="7">DoxX family protein</fullName>
    </submittedName>
</protein>
<comment type="subcellular location">
    <subcellularLocation>
        <location evidence="1">Membrane</location>
        <topology evidence="1">Multi-pass membrane protein</topology>
    </subcellularLocation>
</comment>
<organism evidence="7 8">
    <name type="scientific">Actinomadura darangshiensis</name>
    <dbReference type="NCBI Taxonomy" id="705336"/>
    <lineage>
        <taxon>Bacteria</taxon>
        <taxon>Bacillati</taxon>
        <taxon>Actinomycetota</taxon>
        <taxon>Actinomycetes</taxon>
        <taxon>Streptosporangiales</taxon>
        <taxon>Thermomonosporaceae</taxon>
        <taxon>Actinomadura</taxon>
    </lineage>
</organism>
<dbReference type="OrthoDB" id="3576439at2"/>
<sequence>MSTRTLANAQNTNAQNTNAQNTAAQNTASWNTEAGGRRTLRKVLWGAQIFIAVFLFAGSALPKFAGQADAVKTFTEIGWGQWFRYVTGTVEAAGAIGLVIPRLAGLAATGLIGLMAGAALTQLLVLEPAWALMPVALAFVFAAVARDRRAETRAVLRSLKGVRKR</sequence>
<feature type="transmembrane region" description="Helical" evidence="6">
    <location>
        <begin position="82"/>
        <end position="100"/>
    </location>
</feature>
<dbReference type="Proteomes" id="UP000295578">
    <property type="component" value="Unassembled WGS sequence"/>
</dbReference>
<keyword evidence="3 6" id="KW-1133">Transmembrane helix</keyword>
<evidence type="ECO:0000256" key="5">
    <source>
        <dbReference type="SAM" id="MobiDB-lite"/>
    </source>
</evidence>
<dbReference type="AlphaFoldDB" id="A0A4R5B186"/>
<dbReference type="EMBL" id="SMKY01000139">
    <property type="protein sequence ID" value="TDD76742.1"/>
    <property type="molecule type" value="Genomic_DNA"/>
</dbReference>